<dbReference type="EMBL" id="CP001682">
    <property type="protein sequence ID" value="ACU94597.1"/>
    <property type="molecule type" value="Genomic_DNA"/>
</dbReference>
<dbReference type="PANTHER" id="PTHR38446">
    <property type="entry name" value="BLL0914 PROTEIN"/>
    <property type="match status" value="1"/>
</dbReference>
<keyword evidence="1" id="KW-0472">Membrane</keyword>
<keyword evidence="1" id="KW-1133">Transmembrane helix</keyword>
<dbReference type="AlphaFoldDB" id="C7MNV7"/>
<dbReference type="PANTHER" id="PTHR38446:SF1">
    <property type="entry name" value="BLL0914 PROTEIN"/>
    <property type="match status" value="1"/>
</dbReference>
<accession>C7MNV7</accession>
<evidence type="ECO:0000313" key="2">
    <source>
        <dbReference type="EMBL" id="ACU94597.1"/>
    </source>
</evidence>
<dbReference type="KEGG" id="ccu:Ccur_08980"/>
<dbReference type="eggNOG" id="COG3759">
    <property type="taxonomic scope" value="Bacteria"/>
</dbReference>
<organism evidence="2 3">
    <name type="scientific">Cryptobacterium curtum (strain ATCC 700683 / DSM 15641 / CCUG 43107 / 12-3)</name>
    <dbReference type="NCBI Taxonomy" id="469378"/>
    <lineage>
        <taxon>Bacteria</taxon>
        <taxon>Bacillati</taxon>
        <taxon>Actinomycetota</taxon>
        <taxon>Coriobacteriia</taxon>
        <taxon>Eggerthellales</taxon>
        <taxon>Eggerthellaceae</taxon>
        <taxon>Cryptobacterium</taxon>
    </lineage>
</organism>
<feature type="transmembrane region" description="Helical" evidence="1">
    <location>
        <begin position="78"/>
        <end position="95"/>
    </location>
</feature>
<feature type="transmembrane region" description="Helical" evidence="1">
    <location>
        <begin position="56"/>
        <end position="73"/>
    </location>
</feature>
<reference evidence="2 3" key="1">
    <citation type="journal article" date="2009" name="Stand. Genomic Sci.">
        <title>Complete genome sequence of Cryptobacterium curtum type strain (12-3).</title>
        <authorList>
            <person name="Mavrommatis K."/>
            <person name="Pukall R."/>
            <person name="Rohde C."/>
            <person name="Chen F."/>
            <person name="Sims D."/>
            <person name="Brettin T."/>
            <person name="Kuske C."/>
            <person name="Detter J.C."/>
            <person name="Han C."/>
            <person name="Lapidus A."/>
            <person name="Copeland A."/>
            <person name="Glavina Del Rio T."/>
            <person name="Nolan M."/>
            <person name="Lucas S."/>
            <person name="Tice H."/>
            <person name="Cheng J.F."/>
            <person name="Bruce D."/>
            <person name="Goodwin L."/>
            <person name="Pitluck S."/>
            <person name="Ovchinnikova G."/>
            <person name="Pati A."/>
            <person name="Ivanova N."/>
            <person name="Chen A."/>
            <person name="Palaniappan K."/>
            <person name="Chain P."/>
            <person name="D'haeseleer P."/>
            <person name="Goker M."/>
            <person name="Bristow J."/>
            <person name="Eisen J.A."/>
            <person name="Markowitz V."/>
            <person name="Hugenholtz P."/>
            <person name="Rohde M."/>
            <person name="Klenk H.P."/>
            <person name="Kyrpides N.C."/>
        </authorList>
    </citation>
    <scope>NUCLEOTIDE SEQUENCE [LARGE SCALE GENOMIC DNA]</scope>
    <source>
        <strain evidence="3">ATCC 700683 / DSM 15641 / 12-3</strain>
    </source>
</reference>
<name>C7MNV7_CRYCD</name>
<protein>
    <submittedName>
        <fullName evidence="2">Predicted membrane protein</fullName>
    </submittedName>
</protein>
<evidence type="ECO:0000313" key="3">
    <source>
        <dbReference type="Proteomes" id="UP000000954"/>
    </source>
</evidence>
<dbReference type="InterPro" id="IPR009732">
    <property type="entry name" value="DUF1304"/>
</dbReference>
<dbReference type="RefSeq" id="WP_012803283.1">
    <property type="nucleotide sequence ID" value="NC_013170.1"/>
</dbReference>
<keyword evidence="1" id="KW-0812">Transmembrane</keyword>
<feature type="transmembrane region" description="Helical" evidence="1">
    <location>
        <begin position="101"/>
        <end position="119"/>
    </location>
</feature>
<proteinExistence type="predicted"/>
<gene>
    <name evidence="2" type="ordered locus">Ccur_08980</name>
</gene>
<evidence type="ECO:0000256" key="1">
    <source>
        <dbReference type="SAM" id="Phobius"/>
    </source>
</evidence>
<sequence length="120" mass="12923">MSPYIIGLAIIVAAEHLYIMYLETFATTSERTAGVFGMEVSELKRPAVFTLFKNQGIYNGLLAALILLAAFVFPSQTALSCLFAYIVLVAIYGAYSSSPKIVLMQGGPAILGFIATLLLH</sequence>
<dbReference type="HOGENOM" id="CLU_129819_2_1_11"/>
<dbReference type="STRING" id="469378.Ccur_08980"/>
<dbReference type="OrthoDB" id="9803832at2"/>
<dbReference type="Proteomes" id="UP000000954">
    <property type="component" value="Chromosome"/>
</dbReference>
<keyword evidence="3" id="KW-1185">Reference proteome</keyword>
<dbReference type="Pfam" id="PF06993">
    <property type="entry name" value="DUF1304"/>
    <property type="match status" value="1"/>
</dbReference>